<dbReference type="EMBL" id="CAICTM010000453">
    <property type="protein sequence ID" value="CAB9510819.1"/>
    <property type="molecule type" value="Genomic_DNA"/>
</dbReference>
<dbReference type="Pfam" id="PF13855">
    <property type="entry name" value="LRR_8"/>
    <property type="match status" value="1"/>
</dbReference>
<feature type="region of interest" description="Disordered" evidence="2">
    <location>
        <begin position="34"/>
        <end position="127"/>
    </location>
</feature>
<dbReference type="InterPro" id="IPR050994">
    <property type="entry name" value="At_inactive_RLKs"/>
</dbReference>
<keyword evidence="5" id="KW-1185">Reference proteome</keyword>
<evidence type="ECO:0000313" key="4">
    <source>
        <dbReference type="EMBL" id="CAB9510819.1"/>
    </source>
</evidence>
<dbReference type="InterPro" id="IPR001611">
    <property type="entry name" value="Leu-rich_rpt"/>
</dbReference>
<keyword evidence="3" id="KW-1133">Transmembrane helix</keyword>
<dbReference type="InterPro" id="IPR032675">
    <property type="entry name" value="LRR_dom_sf"/>
</dbReference>
<comment type="caution">
    <text evidence="4">The sequence shown here is derived from an EMBL/GenBank/DDBJ whole genome shotgun (WGS) entry which is preliminary data.</text>
</comment>
<dbReference type="AlphaFoldDB" id="A0A9N8DYJ5"/>
<dbReference type="SUPFAM" id="SSF52058">
    <property type="entry name" value="L domain-like"/>
    <property type="match status" value="1"/>
</dbReference>
<evidence type="ECO:0000256" key="3">
    <source>
        <dbReference type="SAM" id="Phobius"/>
    </source>
</evidence>
<feature type="transmembrane region" description="Helical" evidence="3">
    <location>
        <begin position="9"/>
        <end position="32"/>
    </location>
</feature>
<name>A0A9N8DYJ5_9STRA</name>
<keyword evidence="4" id="KW-0808">Transferase</keyword>
<gene>
    <name evidence="4" type="ORF">SEMRO_454_G146320.1</name>
</gene>
<evidence type="ECO:0000256" key="2">
    <source>
        <dbReference type="SAM" id="MobiDB-lite"/>
    </source>
</evidence>
<dbReference type="Proteomes" id="UP001153069">
    <property type="component" value="Unassembled WGS sequence"/>
</dbReference>
<keyword evidence="4" id="KW-0418">Kinase</keyword>
<dbReference type="Gene3D" id="3.80.10.10">
    <property type="entry name" value="Ribonuclease Inhibitor"/>
    <property type="match status" value="2"/>
</dbReference>
<evidence type="ECO:0000256" key="1">
    <source>
        <dbReference type="ARBA" id="ARBA00022737"/>
    </source>
</evidence>
<dbReference type="Pfam" id="PF00560">
    <property type="entry name" value="LRR_1"/>
    <property type="match status" value="1"/>
</dbReference>
<evidence type="ECO:0000313" key="5">
    <source>
        <dbReference type="Proteomes" id="UP001153069"/>
    </source>
</evidence>
<proteinExistence type="predicted"/>
<feature type="compositionally biased region" description="Polar residues" evidence="2">
    <location>
        <begin position="39"/>
        <end position="58"/>
    </location>
</feature>
<protein>
    <submittedName>
        <fullName evidence="4">LRR receptor-like serine threonine-protein kinase</fullName>
    </submittedName>
</protein>
<dbReference type="GO" id="GO:0016301">
    <property type="term" value="F:kinase activity"/>
    <property type="evidence" value="ECO:0007669"/>
    <property type="project" value="UniProtKB-KW"/>
</dbReference>
<feature type="compositionally biased region" description="Polar residues" evidence="2">
    <location>
        <begin position="67"/>
        <end position="83"/>
    </location>
</feature>
<dbReference type="PANTHER" id="PTHR48010">
    <property type="entry name" value="OS05G0588300 PROTEIN"/>
    <property type="match status" value="1"/>
</dbReference>
<keyword evidence="3" id="KW-0472">Membrane</keyword>
<feature type="compositionally biased region" description="Low complexity" evidence="2">
    <location>
        <begin position="91"/>
        <end position="127"/>
    </location>
</feature>
<accession>A0A9N8DYJ5</accession>
<keyword evidence="1" id="KW-0677">Repeat</keyword>
<keyword evidence="3" id="KW-0812">Transmembrane</keyword>
<sequence length="512" mass="56123">MALTLSRRLLIVIASSVVVAIVVVAVSVSVAVSQRAQEETSGNHQVEGNDSVTPSPSLLLQAPATRPSMTPTFPENLQVSPTRNGKDDLQTNNTRATTKTTESPTTRPTTTTTPSQFPSFSQAPSSSQLPSINVQVTQFITDSLLPLFVPVSGEEPFRDPASPQFQAALFLAYELLMDMDEDDAQSTTWAKTTTLPIINQNEMSKFIQRYVLVILYYSLNGPGWTQRSNWLSHDHDECDWAFVTCDSQNGLIYSFAFIDIPGPGLLSRLDTLKLTFGNLTGNFLSNEEYLAWPELTTLWLSHNQWTGRLPESIASLSRLTSLRLESNGLTGHLPTTLGQMNALTELYLQNNALSGSVVAELGAAPQLRELRLEENTLNGSLPDGFYNNFPSSHLSRVELSRNRISGTLSSLVGNLQQLQILALDHNEMTGVVPTELARLTNSLSLLYLNANLFSGSVPDEVCSLRSSTSSRGFLRYFNADCAVSSNDDTVPPHQCSCCNWCCVRGTDDCTKQ</sequence>
<dbReference type="PANTHER" id="PTHR48010:SF58">
    <property type="entry name" value="RECEPTOR PROTEIN KINASE-LIKE PROTEIN ZAR1"/>
    <property type="match status" value="1"/>
</dbReference>
<dbReference type="FunFam" id="3.80.10.10:FF:000383">
    <property type="entry name" value="Leucine-rich repeat receptor protein kinase EMS1"/>
    <property type="match status" value="1"/>
</dbReference>
<keyword evidence="4" id="KW-0675">Receptor</keyword>
<reference evidence="4" key="1">
    <citation type="submission" date="2020-06" db="EMBL/GenBank/DDBJ databases">
        <authorList>
            <consortium name="Plant Systems Biology data submission"/>
        </authorList>
    </citation>
    <scope>NUCLEOTIDE SEQUENCE</scope>
    <source>
        <strain evidence="4">D6</strain>
    </source>
</reference>
<organism evidence="4 5">
    <name type="scientific">Seminavis robusta</name>
    <dbReference type="NCBI Taxonomy" id="568900"/>
    <lineage>
        <taxon>Eukaryota</taxon>
        <taxon>Sar</taxon>
        <taxon>Stramenopiles</taxon>
        <taxon>Ochrophyta</taxon>
        <taxon>Bacillariophyta</taxon>
        <taxon>Bacillariophyceae</taxon>
        <taxon>Bacillariophycidae</taxon>
        <taxon>Naviculales</taxon>
        <taxon>Naviculaceae</taxon>
        <taxon>Seminavis</taxon>
    </lineage>
</organism>